<dbReference type="InterPro" id="IPR013083">
    <property type="entry name" value="Znf_RING/FYVE/PHD"/>
</dbReference>
<keyword evidence="7" id="KW-0805">Transcription regulation</keyword>
<feature type="compositionally biased region" description="Low complexity" evidence="10">
    <location>
        <begin position="221"/>
        <end position="234"/>
    </location>
</feature>
<dbReference type="GO" id="GO:0016874">
    <property type="term" value="F:ligase activity"/>
    <property type="evidence" value="ECO:0007669"/>
    <property type="project" value="UniProtKB-KW"/>
</dbReference>
<dbReference type="GO" id="GO:0006513">
    <property type="term" value="P:protein monoubiquitination"/>
    <property type="evidence" value="ECO:0007669"/>
    <property type="project" value="TreeGrafter"/>
</dbReference>
<feature type="compositionally biased region" description="Basic residues" evidence="10">
    <location>
        <begin position="318"/>
        <end position="327"/>
    </location>
</feature>
<gene>
    <name evidence="12" type="primary">Topors_0</name>
    <name evidence="12" type="ORF">FREMAG_R05386</name>
</gene>
<evidence type="ECO:0000256" key="10">
    <source>
        <dbReference type="SAM" id="MobiDB-lite"/>
    </source>
</evidence>
<dbReference type="PANTHER" id="PTHR46077:SF1">
    <property type="entry name" value="TOP1 BINDING ARGININE_SERINE RICH PROTEIN, E3 UBIQUITIN LIGASE"/>
    <property type="match status" value="1"/>
</dbReference>
<dbReference type="PANTHER" id="PTHR46077">
    <property type="entry name" value="E3 UBIQUITIN-PROTEIN LIGASE TOPORS"/>
    <property type="match status" value="1"/>
</dbReference>
<evidence type="ECO:0000256" key="1">
    <source>
        <dbReference type="ARBA" id="ARBA00000900"/>
    </source>
</evidence>
<evidence type="ECO:0000256" key="5">
    <source>
        <dbReference type="ARBA" id="ARBA00022771"/>
    </source>
</evidence>
<feature type="non-terminal residue" evidence="12">
    <location>
        <position position="1"/>
    </location>
</feature>
<feature type="domain" description="RING-type" evidence="11">
    <location>
        <begin position="9"/>
        <end position="48"/>
    </location>
</feature>
<protein>
    <recommendedName>
        <fullName evidence="2">RING-type E3 ubiquitin transferase</fullName>
        <ecNumber evidence="2">2.3.2.27</ecNumber>
    </recommendedName>
</protein>
<dbReference type="GO" id="GO:0000209">
    <property type="term" value="P:protein polyubiquitination"/>
    <property type="evidence" value="ECO:0007669"/>
    <property type="project" value="TreeGrafter"/>
</dbReference>
<dbReference type="GO" id="GO:0008270">
    <property type="term" value="F:zinc ion binding"/>
    <property type="evidence" value="ECO:0007669"/>
    <property type="project" value="UniProtKB-KW"/>
</dbReference>
<dbReference type="GO" id="GO:0061630">
    <property type="term" value="F:ubiquitin protein ligase activity"/>
    <property type="evidence" value="ECO:0007669"/>
    <property type="project" value="UniProtKB-EC"/>
</dbReference>
<evidence type="ECO:0000256" key="3">
    <source>
        <dbReference type="ARBA" id="ARBA00022679"/>
    </source>
</evidence>
<dbReference type="Proteomes" id="UP000632118">
    <property type="component" value="Unassembled WGS sequence"/>
</dbReference>
<feature type="region of interest" description="Disordered" evidence="10">
    <location>
        <begin position="193"/>
        <end position="327"/>
    </location>
</feature>
<dbReference type="Pfam" id="PF13920">
    <property type="entry name" value="zf-C3HC4_3"/>
    <property type="match status" value="1"/>
</dbReference>
<proteinExistence type="predicted"/>
<evidence type="ECO:0000256" key="8">
    <source>
        <dbReference type="ARBA" id="ARBA00023163"/>
    </source>
</evidence>
<keyword evidence="8" id="KW-0804">Transcription</keyword>
<keyword evidence="4" id="KW-0479">Metal-binding</keyword>
<dbReference type="InterPro" id="IPR017907">
    <property type="entry name" value="Znf_RING_CS"/>
</dbReference>
<dbReference type="EC" id="2.3.2.27" evidence="2"/>
<dbReference type="Gene3D" id="3.30.40.10">
    <property type="entry name" value="Zinc/RING finger domain, C3HC4 (zinc finger)"/>
    <property type="match status" value="1"/>
</dbReference>
<evidence type="ECO:0000256" key="6">
    <source>
        <dbReference type="ARBA" id="ARBA00022833"/>
    </source>
</evidence>
<dbReference type="InterPro" id="IPR001841">
    <property type="entry name" value="Znf_RING"/>
</dbReference>
<comment type="catalytic activity">
    <reaction evidence="1">
        <text>S-ubiquitinyl-[E2 ubiquitin-conjugating enzyme]-L-cysteine + [acceptor protein]-L-lysine = [E2 ubiquitin-conjugating enzyme]-L-cysteine + N(6)-ubiquitinyl-[acceptor protein]-L-lysine.</text>
        <dbReference type="EC" id="2.3.2.27"/>
    </reaction>
</comment>
<evidence type="ECO:0000313" key="13">
    <source>
        <dbReference type="Proteomes" id="UP000632118"/>
    </source>
</evidence>
<dbReference type="SUPFAM" id="SSF57850">
    <property type="entry name" value="RING/U-box"/>
    <property type="match status" value="1"/>
</dbReference>
<evidence type="ECO:0000259" key="11">
    <source>
        <dbReference type="PROSITE" id="PS50089"/>
    </source>
</evidence>
<keyword evidence="12" id="KW-0436">Ligase</keyword>
<feature type="compositionally biased region" description="Basic residues" evidence="10">
    <location>
        <begin position="299"/>
        <end position="309"/>
    </location>
</feature>
<dbReference type="OrthoDB" id="21204at2759"/>
<reference evidence="12" key="1">
    <citation type="submission" date="2019-09" db="EMBL/GenBank/DDBJ databases">
        <title>Bird 10,000 Genomes (B10K) Project - Family phase.</title>
        <authorList>
            <person name="Zhang G."/>
        </authorList>
    </citation>
    <scope>NUCLEOTIDE SEQUENCE</scope>
    <source>
        <strain evidence="12">B10K-DU-002-48</strain>
        <tissue evidence="12">Muscle</tissue>
    </source>
</reference>
<dbReference type="AlphaFoldDB" id="A0A850W0K8"/>
<evidence type="ECO:0000256" key="2">
    <source>
        <dbReference type="ARBA" id="ARBA00012483"/>
    </source>
</evidence>
<sequence>MATESEWSCPICCDDQEDVAYLSPCLHQFCLGCALRWAWQKPNCPLCRLVTTAILFSVRSDDDFLTFDVPGPAEPPADHDQDEQGAAGPVPGAQVGGFGPETWADFFKSHPNNIRPLLPWLRRELGVLFEEQRWEVAAAEGTVVAYLCLWGLDEEVLVRELQGYLQGQTQTFVRRLIAAAVHLCGRELRRHLGQQGPRVARGEDDGPAASPSPTASWRGTPAPHLASSSSPAGSDIEDRPSTSAAALRGGPGCPPSAPLAAEQEQPQEEPGEVVVAGPSAQGCSRSPSTHGQGRDRPPRGPRRPPKRKSSGPQDSARPCKRPPRRQH</sequence>
<dbReference type="PROSITE" id="PS00518">
    <property type="entry name" value="ZF_RING_1"/>
    <property type="match status" value="1"/>
</dbReference>
<evidence type="ECO:0000313" key="12">
    <source>
        <dbReference type="EMBL" id="NWH48170.1"/>
    </source>
</evidence>
<dbReference type="EMBL" id="WAAD01018360">
    <property type="protein sequence ID" value="NWH48170.1"/>
    <property type="molecule type" value="Genomic_DNA"/>
</dbReference>
<accession>A0A850W0K8</accession>
<name>A0A850W0K8_FREMA</name>
<dbReference type="SMART" id="SM00184">
    <property type="entry name" value="RING"/>
    <property type="match status" value="1"/>
</dbReference>
<keyword evidence="6" id="KW-0862">Zinc</keyword>
<keyword evidence="13" id="KW-1185">Reference proteome</keyword>
<feature type="non-terminal residue" evidence="12">
    <location>
        <position position="327"/>
    </location>
</feature>
<keyword evidence="3" id="KW-0808">Transferase</keyword>
<keyword evidence="5 9" id="KW-0863">Zinc-finger</keyword>
<feature type="compositionally biased region" description="Polar residues" evidence="10">
    <location>
        <begin position="281"/>
        <end position="290"/>
    </location>
</feature>
<evidence type="ECO:0000256" key="9">
    <source>
        <dbReference type="PROSITE-ProRule" id="PRU00175"/>
    </source>
</evidence>
<evidence type="ECO:0000256" key="4">
    <source>
        <dbReference type="ARBA" id="ARBA00022723"/>
    </source>
</evidence>
<dbReference type="PROSITE" id="PS50089">
    <property type="entry name" value="ZF_RING_2"/>
    <property type="match status" value="1"/>
</dbReference>
<evidence type="ECO:0000256" key="7">
    <source>
        <dbReference type="ARBA" id="ARBA00023015"/>
    </source>
</evidence>
<organism evidence="12 13">
    <name type="scientific">Fregata magnificens</name>
    <name type="common">Magnificent frigatebird</name>
    <dbReference type="NCBI Taxonomy" id="37042"/>
    <lineage>
        <taxon>Eukaryota</taxon>
        <taxon>Metazoa</taxon>
        <taxon>Chordata</taxon>
        <taxon>Craniata</taxon>
        <taxon>Vertebrata</taxon>
        <taxon>Euteleostomi</taxon>
        <taxon>Archelosauria</taxon>
        <taxon>Archosauria</taxon>
        <taxon>Dinosauria</taxon>
        <taxon>Saurischia</taxon>
        <taxon>Theropoda</taxon>
        <taxon>Coelurosauria</taxon>
        <taxon>Aves</taxon>
        <taxon>Neognathae</taxon>
        <taxon>Neoaves</taxon>
        <taxon>Aequornithes</taxon>
        <taxon>Suliformes</taxon>
        <taxon>Fregatidae</taxon>
        <taxon>Fregata</taxon>
    </lineage>
</organism>
<comment type="caution">
    <text evidence="12">The sequence shown here is derived from an EMBL/GenBank/DDBJ whole genome shotgun (WGS) entry which is preliminary data.</text>
</comment>
<feature type="region of interest" description="Disordered" evidence="10">
    <location>
        <begin position="69"/>
        <end position="92"/>
    </location>
</feature>